<dbReference type="AlphaFoldDB" id="D4TZK8"/>
<proteinExistence type="predicted"/>
<organism evidence="1 2">
    <name type="scientific">Schaalia odontolytica F0309</name>
    <dbReference type="NCBI Taxonomy" id="649742"/>
    <lineage>
        <taxon>Bacteria</taxon>
        <taxon>Bacillati</taxon>
        <taxon>Actinomycetota</taxon>
        <taxon>Actinomycetes</taxon>
        <taxon>Actinomycetales</taxon>
        <taxon>Actinomycetaceae</taxon>
        <taxon>Schaalia</taxon>
    </lineage>
</organism>
<sequence>MDEYASAVEKRALPVDLKKLSFASCTGGRDKSTASSRNDITEI</sequence>
<name>D4TZK8_9ACTO</name>
<evidence type="ECO:0000313" key="2">
    <source>
        <dbReference type="Proteomes" id="UP000003150"/>
    </source>
</evidence>
<gene>
    <name evidence="1" type="ORF">HMPREF0970_01389</name>
</gene>
<protein>
    <submittedName>
        <fullName evidence="1">Uncharacterized protein</fullName>
    </submittedName>
</protein>
<dbReference type="EMBL" id="ACYT02000042">
    <property type="protein sequence ID" value="EFF79665.1"/>
    <property type="molecule type" value="Genomic_DNA"/>
</dbReference>
<accession>D4TZK8</accession>
<comment type="caution">
    <text evidence="1">The sequence shown here is derived from an EMBL/GenBank/DDBJ whole genome shotgun (WGS) entry which is preliminary data.</text>
</comment>
<evidence type="ECO:0000313" key="1">
    <source>
        <dbReference type="EMBL" id="EFF79665.1"/>
    </source>
</evidence>
<dbReference type="Proteomes" id="UP000003150">
    <property type="component" value="Unassembled WGS sequence"/>
</dbReference>
<dbReference type="HOGENOM" id="CLU_3228490_0_0_11"/>
<reference evidence="1 2" key="1">
    <citation type="submission" date="2009-10" db="EMBL/GenBank/DDBJ databases">
        <authorList>
            <person name="Weinstock G."/>
            <person name="Sodergren E."/>
            <person name="Clifton S."/>
            <person name="Fulton L."/>
            <person name="Fulton B."/>
            <person name="Courtney L."/>
            <person name="Fronick C."/>
            <person name="Harrison M."/>
            <person name="Strong C."/>
            <person name="Farmer C."/>
            <person name="Delahaunty K."/>
            <person name="Markovic C."/>
            <person name="Hall O."/>
            <person name="Minx P."/>
            <person name="Tomlinson C."/>
            <person name="Mitreva M."/>
            <person name="Nelson J."/>
            <person name="Hou S."/>
            <person name="Wollam A."/>
            <person name="Pepin K.H."/>
            <person name="Johnson M."/>
            <person name="Bhonagiri V."/>
            <person name="Nash W.E."/>
            <person name="Warren W."/>
            <person name="Chinwalla A."/>
            <person name="Mardis E.R."/>
            <person name="Wilson R.K."/>
        </authorList>
    </citation>
    <scope>NUCLEOTIDE SEQUENCE [LARGE SCALE GENOMIC DNA]</scope>
    <source>
        <strain evidence="1 2">F0309</strain>
    </source>
</reference>